<organism evidence="1 2">
    <name type="scientific">Polarella glacialis</name>
    <name type="common">Dinoflagellate</name>
    <dbReference type="NCBI Taxonomy" id="89957"/>
    <lineage>
        <taxon>Eukaryota</taxon>
        <taxon>Sar</taxon>
        <taxon>Alveolata</taxon>
        <taxon>Dinophyceae</taxon>
        <taxon>Suessiales</taxon>
        <taxon>Suessiaceae</taxon>
        <taxon>Polarella</taxon>
    </lineage>
</organism>
<dbReference type="AlphaFoldDB" id="A0A813I3R4"/>
<sequence>MDVGTRREELQQLVECGPEACFEAFLRDVWVGGGGLGPFGPITTRILEKGDPVTGEGSIRIVPGGIQEEILAASRGQFIEYHVAKGPFPVSYHRGRVEFVAVSSTDSSASTMVTWSCSYTPFFLLGPVLGVVIRNGFSIMLRHLATCVQCQAETPSLEK</sequence>
<dbReference type="InterPro" id="IPR023393">
    <property type="entry name" value="START-like_dom_sf"/>
</dbReference>
<protein>
    <recommendedName>
        <fullName evidence="3">Polyketide cyclase / dehydrase and lipid transport</fullName>
    </recommendedName>
</protein>
<dbReference type="SUPFAM" id="SSF55961">
    <property type="entry name" value="Bet v1-like"/>
    <property type="match status" value="1"/>
</dbReference>
<evidence type="ECO:0008006" key="3">
    <source>
        <dbReference type="Google" id="ProtNLM"/>
    </source>
</evidence>
<dbReference type="EMBL" id="CAJNNW010002935">
    <property type="protein sequence ID" value="CAE8644841.1"/>
    <property type="molecule type" value="Genomic_DNA"/>
</dbReference>
<proteinExistence type="predicted"/>
<name>A0A813I3R4_POLGL</name>
<comment type="caution">
    <text evidence="1">The sequence shown here is derived from an EMBL/GenBank/DDBJ whole genome shotgun (WGS) entry which is preliminary data.</text>
</comment>
<accession>A0A813I3R4</accession>
<evidence type="ECO:0000313" key="2">
    <source>
        <dbReference type="Proteomes" id="UP000626109"/>
    </source>
</evidence>
<dbReference type="Proteomes" id="UP000626109">
    <property type="component" value="Unassembled WGS sequence"/>
</dbReference>
<reference evidence="1" key="1">
    <citation type="submission" date="2021-02" db="EMBL/GenBank/DDBJ databases">
        <authorList>
            <person name="Dougan E. K."/>
            <person name="Rhodes N."/>
            <person name="Thang M."/>
            <person name="Chan C."/>
        </authorList>
    </citation>
    <scope>NUCLEOTIDE SEQUENCE</scope>
</reference>
<evidence type="ECO:0000313" key="1">
    <source>
        <dbReference type="EMBL" id="CAE8644841.1"/>
    </source>
</evidence>
<dbReference type="Gene3D" id="3.30.530.20">
    <property type="match status" value="1"/>
</dbReference>
<gene>
    <name evidence="1" type="ORF">PGLA2088_LOCUS3405</name>
</gene>